<evidence type="ECO:0000256" key="2">
    <source>
        <dbReference type="ARBA" id="ARBA00022741"/>
    </source>
</evidence>
<keyword evidence="6" id="KW-1185">Reference proteome</keyword>
<dbReference type="SUPFAM" id="SSF56059">
    <property type="entry name" value="Glutathione synthetase ATP-binding domain-like"/>
    <property type="match status" value="1"/>
</dbReference>
<dbReference type="SUPFAM" id="SSF52210">
    <property type="entry name" value="Succinyl-CoA synthetase domains"/>
    <property type="match status" value="2"/>
</dbReference>
<dbReference type="SUPFAM" id="SSF55729">
    <property type="entry name" value="Acyl-CoA N-acyltransferases (Nat)"/>
    <property type="match status" value="1"/>
</dbReference>
<dbReference type="Gene3D" id="3.30.1490.20">
    <property type="entry name" value="ATP-grasp fold, A domain"/>
    <property type="match status" value="1"/>
</dbReference>
<accession>A0A172YG98</accession>
<dbReference type="GO" id="GO:0016874">
    <property type="term" value="F:ligase activity"/>
    <property type="evidence" value="ECO:0007669"/>
    <property type="project" value="UniProtKB-KW"/>
</dbReference>
<dbReference type="CDD" id="cd04301">
    <property type="entry name" value="NAT_SF"/>
    <property type="match status" value="1"/>
</dbReference>
<dbReference type="Gene3D" id="3.30.470.20">
    <property type="entry name" value="ATP-grasp fold, B domain"/>
    <property type="match status" value="1"/>
</dbReference>
<dbReference type="SUPFAM" id="SSF51735">
    <property type="entry name" value="NAD(P)-binding Rossmann-fold domains"/>
    <property type="match status" value="1"/>
</dbReference>
<protein>
    <recommendedName>
        <fullName evidence="4">N-acetyltransferase domain-containing protein</fullName>
    </recommendedName>
</protein>
<dbReference type="Pfam" id="PF13380">
    <property type="entry name" value="CoA_binding_2"/>
    <property type="match status" value="1"/>
</dbReference>
<keyword evidence="2" id="KW-0547">Nucleotide-binding</keyword>
<proteinExistence type="predicted"/>
<dbReference type="PANTHER" id="PTHR43334">
    <property type="entry name" value="ACETATE--COA LIGASE [ADP-FORMING]"/>
    <property type="match status" value="1"/>
</dbReference>
<sequence length="910" mass="99635">MVLDNLLEGGFPGILYALDVRPGRVDASGVTMLTELAAVSDEIELAVACVPIGRTPALLEALGHHGVRAVILLRDDDAGDVERSDLAGVRERLSEIALRLGIRVIGPDCLGVAVPEARLNATFAAEAPLRGRLAYLGQSGMLGAAINAWSRGRGIGLSHLITLGDSVDVRLSDMLDFVSQRTRAQAILLHIERITDARHFVTALREASKRRLVLAIGGSRSSVSERLGVAPTPGIPHRAMILDAALRRAGTVRIEALDDIYDSLEVLTRIGRGYRGPRLMIVGNGLAPSLLAADALVLGGGVMAEPSELTQRALIEAGLLAEGWPTVPLDLGGAARPEAFATATRLLLADPGVDALLVLHAPTRLAGSVESAEALIEAAAGASRPVLAAWMGHDDAEEIQQRFARANLASFSTPERAVRAFLRLEAHRQAQAQLWETPALAGFATSSSLRARAQALIERARTRGRESLTHEETGQVLNAYGIGIAQSEYVQSAQEGMEVARRAFGALAVKAVHAEHCLPFRERDHLDTRGLAPQHLSLIQDVATPQAMFDAIERLRERVAECHPASELYSFCLQPMRRGRRSLSICTGITQDAVFGPVIVFGLGGYRTDVLRDRQVALPPLNMALAAQLIERSQVYQLMVERLEGRQGRLEESIQRLCRLLVTLSQMCADLPNMRGLEINPLVLEQDELVAIDYALDFGEPVRQAIRPYPEGLRETLALEDGNRVVLRPVRAEDAALIERFHARLSPQSIRFRYFQHKAVLSRKELAQLAAIDYDREMAFVLERHEQPRLDDDQEVSQAEDGSGEMLGVVRLNTDSDNLRTEFSVIVRDDLQRGGIGRRLMEKAIDYARDTGVLEMHGRVMADNMAMRGLLERLGFSLRLDMEEQVIIARLSLNPPEDAWQRLRLETSPG</sequence>
<dbReference type="PANTHER" id="PTHR43334:SF1">
    <property type="entry name" value="3-HYDROXYPROPIONATE--COA LIGASE [ADP-FORMING]"/>
    <property type="match status" value="1"/>
</dbReference>
<dbReference type="Gene3D" id="3.40.630.30">
    <property type="match status" value="1"/>
</dbReference>
<keyword evidence="1" id="KW-0436">Ligase</keyword>
<feature type="domain" description="N-acetyltransferase" evidence="4">
    <location>
        <begin position="725"/>
        <end position="894"/>
    </location>
</feature>
<dbReference type="InterPro" id="IPR016181">
    <property type="entry name" value="Acyl_CoA_acyltransferase"/>
</dbReference>
<organism evidence="5 6">
    <name type="scientific">Halotalea alkalilenta</name>
    <dbReference type="NCBI Taxonomy" id="376489"/>
    <lineage>
        <taxon>Bacteria</taxon>
        <taxon>Pseudomonadati</taxon>
        <taxon>Pseudomonadota</taxon>
        <taxon>Gammaproteobacteria</taxon>
        <taxon>Oceanospirillales</taxon>
        <taxon>Halomonadaceae</taxon>
        <taxon>Halotalea</taxon>
    </lineage>
</organism>
<dbReference type="EMBL" id="CP015243">
    <property type="protein sequence ID" value="ANF58126.1"/>
    <property type="molecule type" value="Genomic_DNA"/>
</dbReference>
<dbReference type="InterPro" id="IPR013815">
    <property type="entry name" value="ATP_grasp_subdomain_1"/>
</dbReference>
<dbReference type="KEGG" id="haa:A5892_12160"/>
<evidence type="ECO:0000256" key="1">
    <source>
        <dbReference type="ARBA" id="ARBA00022598"/>
    </source>
</evidence>
<dbReference type="InterPro" id="IPR000182">
    <property type="entry name" value="GNAT_dom"/>
</dbReference>
<dbReference type="Gene3D" id="3.40.50.720">
    <property type="entry name" value="NAD(P)-binding Rossmann-like Domain"/>
    <property type="match status" value="1"/>
</dbReference>
<dbReference type="InterPro" id="IPR032875">
    <property type="entry name" value="Succ_CoA_lig_flav_dom"/>
</dbReference>
<dbReference type="PROSITE" id="PS51186">
    <property type="entry name" value="GNAT"/>
    <property type="match status" value="1"/>
</dbReference>
<dbReference type="STRING" id="376489.A5892_12160"/>
<dbReference type="Pfam" id="PF00583">
    <property type="entry name" value="Acetyltransf_1"/>
    <property type="match status" value="1"/>
</dbReference>
<dbReference type="InterPro" id="IPR016102">
    <property type="entry name" value="Succinyl-CoA_synth-like"/>
</dbReference>
<dbReference type="InterPro" id="IPR003781">
    <property type="entry name" value="CoA-bd"/>
</dbReference>
<dbReference type="Proteomes" id="UP000077875">
    <property type="component" value="Chromosome"/>
</dbReference>
<evidence type="ECO:0000259" key="4">
    <source>
        <dbReference type="PROSITE" id="PS51186"/>
    </source>
</evidence>
<dbReference type="InterPro" id="IPR036291">
    <property type="entry name" value="NAD(P)-bd_dom_sf"/>
</dbReference>
<dbReference type="AlphaFoldDB" id="A0A172YG98"/>
<dbReference type="Pfam" id="PF13607">
    <property type="entry name" value="Succ_CoA_lig"/>
    <property type="match status" value="1"/>
</dbReference>
<reference evidence="5 6" key="1">
    <citation type="submission" date="2016-04" db="EMBL/GenBank/DDBJ databases">
        <title>Complete Genome Sequence of Halotalea alkalilenta IHB B 13600.</title>
        <authorList>
            <person name="Swarnkar M.K."/>
            <person name="Sharma A."/>
            <person name="Kaushal K."/>
            <person name="Soni R."/>
            <person name="Rana S."/>
            <person name="Singh A.K."/>
            <person name="Gulati A."/>
        </authorList>
    </citation>
    <scope>NUCLEOTIDE SEQUENCE [LARGE SCALE GENOMIC DNA]</scope>
    <source>
        <strain evidence="5 6">IHB B 13600</strain>
    </source>
</reference>
<keyword evidence="3" id="KW-0067">ATP-binding</keyword>
<name>A0A172YG98_9GAMM</name>
<dbReference type="InterPro" id="IPR051538">
    <property type="entry name" value="Acyl-CoA_Synth/Transferase"/>
</dbReference>
<evidence type="ECO:0000313" key="6">
    <source>
        <dbReference type="Proteomes" id="UP000077875"/>
    </source>
</evidence>
<dbReference type="GO" id="GO:0005524">
    <property type="term" value="F:ATP binding"/>
    <property type="evidence" value="ECO:0007669"/>
    <property type="project" value="UniProtKB-KW"/>
</dbReference>
<evidence type="ECO:0000256" key="3">
    <source>
        <dbReference type="ARBA" id="ARBA00022840"/>
    </source>
</evidence>
<dbReference type="Gene3D" id="3.40.50.261">
    <property type="entry name" value="Succinyl-CoA synthetase domains"/>
    <property type="match status" value="2"/>
</dbReference>
<evidence type="ECO:0000313" key="5">
    <source>
        <dbReference type="EMBL" id="ANF58126.1"/>
    </source>
</evidence>
<dbReference type="GO" id="GO:0016747">
    <property type="term" value="F:acyltransferase activity, transferring groups other than amino-acyl groups"/>
    <property type="evidence" value="ECO:0007669"/>
    <property type="project" value="InterPro"/>
</dbReference>
<gene>
    <name evidence="5" type="ORF">A5892_12160</name>
</gene>
<dbReference type="Pfam" id="PF13549">
    <property type="entry name" value="ATP-grasp_5"/>
    <property type="match status" value="1"/>
</dbReference>